<dbReference type="STRING" id="529704.SAMN02927913_2206"/>
<sequence>MRGMNGYDGFDVAEAQTTEEREKEAVAAGLWQDVVRATNDCIEAHNLLGYVRFEQMTNPSIAEMALQLAAIEGALNGLVNNPGLSFAAWKDLSNCNQNVHWIRRLFLSLKNKDKDEYDTCIRNLKAQCPL</sequence>
<protein>
    <submittedName>
        <fullName evidence="1">Uncharacterized protein</fullName>
    </submittedName>
</protein>
<reference evidence="1 2" key="1">
    <citation type="submission" date="2016-10" db="EMBL/GenBank/DDBJ databases">
        <authorList>
            <person name="de Groot N.N."/>
        </authorList>
    </citation>
    <scope>NUCLEOTIDE SEQUENCE [LARGE SCALE GENOMIC DNA]</scope>
    <source>
        <strain evidence="1 2">DSM 26515</strain>
    </source>
</reference>
<name>A0A1H6ZZU4_9GAMM</name>
<proteinExistence type="predicted"/>
<gene>
    <name evidence="1" type="ORF">SAMN04487997_0184</name>
</gene>
<dbReference type="AlphaFoldDB" id="A0A1H6ZZU4"/>
<dbReference type="EMBL" id="FNYC01000012">
    <property type="protein sequence ID" value="SEJ55100.1"/>
    <property type="molecule type" value="Genomic_DNA"/>
</dbReference>
<keyword evidence="2" id="KW-1185">Reference proteome</keyword>
<organism evidence="1 2">
    <name type="scientific">Frateuria terrea</name>
    <dbReference type="NCBI Taxonomy" id="529704"/>
    <lineage>
        <taxon>Bacteria</taxon>
        <taxon>Pseudomonadati</taxon>
        <taxon>Pseudomonadota</taxon>
        <taxon>Gammaproteobacteria</taxon>
        <taxon>Lysobacterales</taxon>
        <taxon>Rhodanobacteraceae</taxon>
        <taxon>Frateuria</taxon>
    </lineage>
</organism>
<evidence type="ECO:0000313" key="1">
    <source>
        <dbReference type="EMBL" id="SEJ55100.1"/>
    </source>
</evidence>
<accession>A0A1H6ZZU4</accession>
<evidence type="ECO:0000313" key="2">
    <source>
        <dbReference type="Proteomes" id="UP000199420"/>
    </source>
</evidence>
<dbReference type="Proteomes" id="UP000199420">
    <property type="component" value="Unassembled WGS sequence"/>
</dbReference>